<evidence type="ECO:0000313" key="8">
    <source>
        <dbReference type="Proteomes" id="UP000183900"/>
    </source>
</evidence>
<keyword evidence="1 3" id="KW-0807">Transducer</keyword>
<dbReference type="InterPro" id="IPR004089">
    <property type="entry name" value="MCPsignal_dom"/>
</dbReference>
<keyword evidence="4" id="KW-1133">Transmembrane helix</keyword>
<dbReference type="SMART" id="SM00283">
    <property type="entry name" value="MA"/>
    <property type="match status" value="1"/>
</dbReference>
<dbReference type="RefSeq" id="WP_055454889.1">
    <property type="nucleotide sequence ID" value="NZ_CYHE01000003.1"/>
</dbReference>
<dbReference type="PROSITE" id="PS50885">
    <property type="entry name" value="HAMP"/>
    <property type="match status" value="1"/>
</dbReference>
<evidence type="ECO:0000256" key="4">
    <source>
        <dbReference type="SAM" id="Phobius"/>
    </source>
</evidence>
<reference evidence="8" key="1">
    <citation type="submission" date="2015-08" db="EMBL/GenBank/DDBJ databases">
        <authorList>
            <person name="Varghese N."/>
        </authorList>
    </citation>
    <scope>NUCLEOTIDE SEQUENCE [LARGE SCALE GENOMIC DNA]</scope>
    <source>
        <strain evidence="8">DSM 23407</strain>
    </source>
</reference>
<evidence type="ECO:0000256" key="1">
    <source>
        <dbReference type="ARBA" id="ARBA00023224"/>
    </source>
</evidence>
<dbReference type="PANTHER" id="PTHR32089:SF112">
    <property type="entry name" value="LYSOZYME-LIKE PROTEIN-RELATED"/>
    <property type="match status" value="1"/>
</dbReference>
<dbReference type="PANTHER" id="PTHR32089">
    <property type="entry name" value="METHYL-ACCEPTING CHEMOTAXIS PROTEIN MCPB"/>
    <property type="match status" value="1"/>
</dbReference>
<dbReference type="Proteomes" id="UP000183900">
    <property type="component" value="Unassembled WGS sequence"/>
</dbReference>
<evidence type="ECO:0000256" key="3">
    <source>
        <dbReference type="PROSITE-ProRule" id="PRU00284"/>
    </source>
</evidence>
<protein>
    <submittedName>
        <fullName evidence="7">Methyl-accepting chemotaxis protein</fullName>
    </submittedName>
</protein>
<feature type="domain" description="Methyl-accepting transducer" evidence="5">
    <location>
        <begin position="312"/>
        <end position="541"/>
    </location>
</feature>
<dbReference type="Pfam" id="PF00672">
    <property type="entry name" value="HAMP"/>
    <property type="match status" value="1"/>
</dbReference>
<sequence>MLKNLSVAQKGISAFAGLSLISVAAGLTTYYKTVAAADAVTAMSQHYLVATQIDDLEISLIQENLELKVFLLTGDREALARAQAMGEEVKGLLATLGSSVADVSPSDAGLVSEIATTLNAWQVQFVDAQVQNMRTPETVDLARAMELSGEGNALQAKATAAIHALEDAIDTKIEQLAEVEKEALSAARTIALGSAGLMLLFAMLFGFLNFRLVSQPLKTLSGVLGRLASGDLNAQANLGGRRDEIGDMASAMEVFRENMLRTRELEAAGERQRTEAEAARKRGMDEVASSFEAAILTISDEMIGGLTNLKGTASSLATIASETTRQASSVAEASQHTTNNVNTVASATEELSASIAEINEQVHSASKVAARAETEVDRSNQAVGKLQDVVVRIGDVTRLINDIANQTNLLALNATIEAARAGEAGRGFAVVASEVKALAEQTAKATEEIDSQISEMRVAASESIEATAAVAEMVKLISERTTAMAAATEQQNAATNEIARNVSQAASSTHGVTHSIGTVSNSAQQTGVISEDMRRAIEELHDRSARMRQAMTDFLNQVRVA</sequence>
<dbReference type="Pfam" id="PF00015">
    <property type="entry name" value="MCPsignal"/>
    <property type="match status" value="1"/>
</dbReference>
<keyword evidence="4" id="KW-0812">Transmembrane</keyword>
<dbReference type="SUPFAM" id="SSF58104">
    <property type="entry name" value="Methyl-accepting chemotaxis protein (MCP) signaling domain"/>
    <property type="match status" value="1"/>
</dbReference>
<dbReference type="CDD" id="cd06225">
    <property type="entry name" value="HAMP"/>
    <property type="match status" value="1"/>
</dbReference>
<feature type="transmembrane region" description="Helical" evidence="4">
    <location>
        <begin position="190"/>
        <end position="210"/>
    </location>
</feature>
<dbReference type="AlphaFoldDB" id="A0A0K6HSX5"/>
<keyword evidence="8" id="KW-1185">Reference proteome</keyword>
<proteinExistence type="inferred from homology"/>
<accession>A0A0K6HSX5</accession>
<dbReference type="InterPro" id="IPR004090">
    <property type="entry name" value="Chemotax_Me-accpt_rcpt"/>
</dbReference>
<dbReference type="GO" id="GO:0016020">
    <property type="term" value="C:membrane"/>
    <property type="evidence" value="ECO:0007669"/>
    <property type="project" value="InterPro"/>
</dbReference>
<dbReference type="SMART" id="SM00304">
    <property type="entry name" value="HAMP"/>
    <property type="match status" value="1"/>
</dbReference>
<feature type="domain" description="HAMP" evidence="6">
    <location>
        <begin position="211"/>
        <end position="264"/>
    </location>
</feature>
<dbReference type="GO" id="GO:0006935">
    <property type="term" value="P:chemotaxis"/>
    <property type="evidence" value="ECO:0007669"/>
    <property type="project" value="InterPro"/>
</dbReference>
<dbReference type="Gene3D" id="1.10.287.950">
    <property type="entry name" value="Methyl-accepting chemotaxis protein"/>
    <property type="match status" value="1"/>
</dbReference>
<dbReference type="InterPro" id="IPR003660">
    <property type="entry name" value="HAMP_dom"/>
</dbReference>
<keyword evidence="4" id="KW-0472">Membrane</keyword>
<gene>
    <name evidence="7" type="ORF">Ga0061067_10330</name>
</gene>
<dbReference type="EMBL" id="CYHE01000003">
    <property type="protein sequence ID" value="CUA94107.1"/>
    <property type="molecule type" value="Genomic_DNA"/>
</dbReference>
<evidence type="ECO:0000256" key="2">
    <source>
        <dbReference type="ARBA" id="ARBA00029447"/>
    </source>
</evidence>
<dbReference type="PROSITE" id="PS50111">
    <property type="entry name" value="CHEMOTAXIS_TRANSDUC_2"/>
    <property type="match status" value="1"/>
</dbReference>
<dbReference type="PRINTS" id="PR00260">
    <property type="entry name" value="CHEMTRNSDUCR"/>
</dbReference>
<evidence type="ECO:0000259" key="5">
    <source>
        <dbReference type="PROSITE" id="PS50111"/>
    </source>
</evidence>
<dbReference type="Gene3D" id="6.10.340.10">
    <property type="match status" value="1"/>
</dbReference>
<comment type="similarity">
    <text evidence="2">Belongs to the methyl-accepting chemotaxis (MCP) protein family.</text>
</comment>
<dbReference type="OrthoDB" id="354287at2"/>
<dbReference type="InterPro" id="IPR007891">
    <property type="entry name" value="CHASE3"/>
</dbReference>
<name>A0A0K6HSX5_9HYPH</name>
<organism evidence="7 8">
    <name type="scientific">Pannonibacter indicus</name>
    <dbReference type="NCBI Taxonomy" id="466044"/>
    <lineage>
        <taxon>Bacteria</taxon>
        <taxon>Pseudomonadati</taxon>
        <taxon>Pseudomonadota</taxon>
        <taxon>Alphaproteobacteria</taxon>
        <taxon>Hyphomicrobiales</taxon>
        <taxon>Stappiaceae</taxon>
        <taxon>Pannonibacter</taxon>
    </lineage>
</organism>
<dbReference type="Pfam" id="PF05227">
    <property type="entry name" value="CHASE3"/>
    <property type="match status" value="1"/>
</dbReference>
<dbReference type="GO" id="GO:0004888">
    <property type="term" value="F:transmembrane signaling receptor activity"/>
    <property type="evidence" value="ECO:0007669"/>
    <property type="project" value="InterPro"/>
</dbReference>
<evidence type="ECO:0000313" key="7">
    <source>
        <dbReference type="EMBL" id="CUA94107.1"/>
    </source>
</evidence>
<feature type="transmembrane region" description="Helical" evidence="4">
    <location>
        <begin position="12"/>
        <end position="31"/>
    </location>
</feature>
<evidence type="ECO:0000259" key="6">
    <source>
        <dbReference type="PROSITE" id="PS50885"/>
    </source>
</evidence>
<dbReference type="GO" id="GO:0007165">
    <property type="term" value="P:signal transduction"/>
    <property type="evidence" value="ECO:0007669"/>
    <property type="project" value="UniProtKB-KW"/>
</dbReference>